<name>A0ABR8BTL9_APHFL</name>
<sequence length="151" mass="16623">MQLDTALGQDETVQKEYEFSYSLLLFFLKSHFWLTNKRLIVNAPNVFLFIPTGNDTVTYPLRNIGGVKTKTELKFMSLLGGVVLLLIGLSAIRSIGIFLILFGASTIIGAFRTSIGVGSGSGGLVLYSYLPWEAEDAKKMINELNQLIADI</sequence>
<protein>
    <submittedName>
        <fullName evidence="2">Uncharacterized protein</fullName>
    </submittedName>
</protein>
<comment type="caution">
    <text evidence="2">The sequence shown here is derived from an EMBL/GenBank/DDBJ whole genome shotgun (WGS) entry which is preliminary data.</text>
</comment>
<keyword evidence="1" id="KW-1133">Transmembrane helix</keyword>
<keyword evidence="1" id="KW-0472">Membrane</keyword>
<dbReference type="Proteomes" id="UP000606721">
    <property type="component" value="Unassembled WGS sequence"/>
</dbReference>
<keyword evidence="1" id="KW-0812">Transmembrane</keyword>
<reference evidence="2 3" key="1">
    <citation type="journal article" date="2020" name="ISME J.">
        <title>Comparative genomics reveals insights into cyanobacterial evolution and habitat adaptation.</title>
        <authorList>
            <person name="Chen M.Y."/>
            <person name="Teng W.K."/>
            <person name="Zhao L."/>
            <person name="Hu C.X."/>
            <person name="Zhou Y.K."/>
            <person name="Han B.P."/>
            <person name="Song L.R."/>
            <person name="Shu W.S."/>
        </authorList>
    </citation>
    <scope>NUCLEOTIDE SEQUENCE [LARGE SCALE GENOMIC DNA]</scope>
    <source>
        <strain evidence="2 3">FACHB-1040</strain>
    </source>
</reference>
<dbReference type="EMBL" id="JACJQT010000013">
    <property type="protein sequence ID" value="MBD2278117.1"/>
    <property type="molecule type" value="Genomic_DNA"/>
</dbReference>
<proteinExistence type="predicted"/>
<evidence type="ECO:0000313" key="3">
    <source>
        <dbReference type="Proteomes" id="UP000606721"/>
    </source>
</evidence>
<accession>A0ABR8BTL9</accession>
<organism evidence="2 3">
    <name type="scientific">Aphanizomenon flos-aquae FACHB-1040</name>
    <dbReference type="NCBI Taxonomy" id="2692887"/>
    <lineage>
        <taxon>Bacteria</taxon>
        <taxon>Bacillati</taxon>
        <taxon>Cyanobacteriota</taxon>
        <taxon>Cyanophyceae</taxon>
        <taxon>Nostocales</taxon>
        <taxon>Aphanizomenonaceae</taxon>
        <taxon>Aphanizomenon</taxon>
    </lineage>
</organism>
<gene>
    <name evidence="2" type="ORF">H6F99_07320</name>
</gene>
<evidence type="ECO:0000313" key="2">
    <source>
        <dbReference type="EMBL" id="MBD2278117.1"/>
    </source>
</evidence>
<feature type="transmembrane region" description="Helical" evidence="1">
    <location>
        <begin position="78"/>
        <end position="104"/>
    </location>
</feature>
<keyword evidence="3" id="KW-1185">Reference proteome</keyword>
<evidence type="ECO:0000256" key="1">
    <source>
        <dbReference type="SAM" id="Phobius"/>
    </source>
</evidence>
<dbReference type="RefSeq" id="WP_039200819.1">
    <property type="nucleotide sequence ID" value="NZ_JACJQT010000013.1"/>
</dbReference>
<feature type="transmembrane region" description="Helical" evidence="1">
    <location>
        <begin position="110"/>
        <end position="130"/>
    </location>
</feature>